<accession>A0A7R7FSG8</accession>
<dbReference type="EMBL" id="AP023213">
    <property type="protein sequence ID" value="BCO11417.1"/>
    <property type="molecule type" value="Genomic_DNA"/>
</dbReference>
<evidence type="ECO:0000313" key="1">
    <source>
        <dbReference type="EMBL" id="BCO11417.1"/>
    </source>
</evidence>
<reference evidence="1 2" key="1">
    <citation type="submission" date="2020-06" db="EMBL/GenBank/DDBJ databases">
        <title>Interaction of electrochemicaly active bacteria, Geobacter bremensis R4 on different carbon anode.</title>
        <authorList>
            <person name="Meng L."/>
            <person name="Yoshida N."/>
        </authorList>
    </citation>
    <scope>NUCLEOTIDE SEQUENCE [LARGE SCALE GENOMIC DNA]</scope>
    <source>
        <strain evidence="1 2">R4</strain>
    </source>
</reference>
<evidence type="ECO:0000313" key="2">
    <source>
        <dbReference type="Proteomes" id="UP000515472"/>
    </source>
</evidence>
<sequence length="48" mass="5270">MKRNLATNKRFAGIGDPRHPCLMLVSAFAFPRLNLSALSEPPRTLCSA</sequence>
<gene>
    <name evidence="1" type="ORF">GEOBRER4_n2406</name>
</gene>
<dbReference type="Proteomes" id="UP000515472">
    <property type="component" value="Chromosome"/>
</dbReference>
<dbReference type="AlphaFoldDB" id="A0A7R7FSG8"/>
<keyword evidence="2" id="KW-1185">Reference proteome</keyword>
<organism evidence="1 2">
    <name type="scientific">Citrifermentans bremense</name>
    <dbReference type="NCBI Taxonomy" id="60035"/>
    <lineage>
        <taxon>Bacteria</taxon>
        <taxon>Pseudomonadati</taxon>
        <taxon>Thermodesulfobacteriota</taxon>
        <taxon>Desulfuromonadia</taxon>
        <taxon>Geobacterales</taxon>
        <taxon>Geobacteraceae</taxon>
        <taxon>Citrifermentans</taxon>
    </lineage>
</organism>
<name>A0A7R7FSG8_9BACT</name>
<protein>
    <submittedName>
        <fullName evidence="1">Uncharacterized protein</fullName>
    </submittedName>
</protein>
<proteinExistence type="predicted"/>